<evidence type="ECO:0000256" key="1">
    <source>
        <dbReference type="SAM" id="MobiDB-lite"/>
    </source>
</evidence>
<reference evidence="4" key="1">
    <citation type="submission" date="2022-11" db="UniProtKB">
        <authorList>
            <consortium name="WormBaseParasite"/>
        </authorList>
    </citation>
    <scope>IDENTIFICATION</scope>
</reference>
<organism evidence="3 4">
    <name type="scientific">Panagrolaimus superbus</name>
    <dbReference type="NCBI Taxonomy" id="310955"/>
    <lineage>
        <taxon>Eukaryota</taxon>
        <taxon>Metazoa</taxon>
        <taxon>Ecdysozoa</taxon>
        <taxon>Nematoda</taxon>
        <taxon>Chromadorea</taxon>
        <taxon>Rhabditida</taxon>
        <taxon>Tylenchina</taxon>
        <taxon>Panagrolaimomorpha</taxon>
        <taxon>Panagrolaimoidea</taxon>
        <taxon>Panagrolaimidae</taxon>
        <taxon>Panagrolaimus</taxon>
    </lineage>
</organism>
<evidence type="ECO:0000256" key="2">
    <source>
        <dbReference type="SAM" id="Phobius"/>
    </source>
</evidence>
<name>A0A914Y880_9BILA</name>
<keyword evidence="2" id="KW-0812">Transmembrane</keyword>
<dbReference type="Proteomes" id="UP000887577">
    <property type="component" value="Unplaced"/>
</dbReference>
<evidence type="ECO:0000313" key="3">
    <source>
        <dbReference type="Proteomes" id="UP000887577"/>
    </source>
</evidence>
<proteinExistence type="predicted"/>
<feature type="transmembrane region" description="Helical" evidence="2">
    <location>
        <begin position="105"/>
        <end position="129"/>
    </location>
</feature>
<keyword evidence="2" id="KW-0472">Membrane</keyword>
<evidence type="ECO:0000313" key="4">
    <source>
        <dbReference type="WBParaSite" id="PSU_v2.g16405.t1"/>
    </source>
</evidence>
<keyword evidence="3" id="KW-1185">Reference proteome</keyword>
<protein>
    <submittedName>
        <fullName evidence="4">Uncharacterized protein</fullName>
    </submittedName>
</protein>
<dbReference type="AlphaFoldDB" id="A0A914Y880"/>
<feature type="compositionally biased region" description="Polar residues" evidence="1">
    <location>
        <begin position="47"/>
        <end position="78"/>
    </location>
</feature>
<feature type="region of interest" description="Disordered" evidence="1">
    <location>
        <begin position="1"/>
        <end position="102"/>
    </location>
</feature>
<dbReference type="WBParaSite" id="PSU_v2.g16405.t1">
    <property type="protein sequence ID" value="PSU_v2.g16405.t1"/>
    <property type="gene ID" value="PSU_v2.g16405"/>
</dbReference>
<sequence length="133" mass="13255">MYYCYRMDGAQPPPPPPSAPGGPSGKPSKESAGGGGTGGPSKESKVFSDNVTGNTAMSAVTDSNFGQADGQSAYSLQPETDGKKKKKNDGGSNDSGGQKRSGGACICMITTAILGILSFSSAVGAGIALTMKI</sequence>
<keyword evidence="2" id="KW-1133">Transmembrane helix</keyword>
<accession>A0A914Y880</accession>
<feature type="compositionally biased region" description="Pro residues" evidence="1">
    <location>
        <begin position="11"/>
        <end position="20"/>
    </location>
</feature>